<feature type="transmembrane region" description="Helical" evidence="1">
    <location>
        <begin position="12"/>
        <end position="31"/>
    </location>
</feature>
<comment type="caution">
    <text evidence="2">The sequence shown here is derived from an EMBL/GenBank/DDBJ whole genome shotgun (WGS) entry which is preliminary data.</text>
</comment>
<dbReference type="RefSeq" id="WP_311880603.1">
    <property type="nucleotide sequence ID" value="NZ_JARPVY010000093.1"/>
</dbReference>
<accession>A0ABD5F5Q9</accession>
<dbReference type="EMBL" id="JARPWY010000008">
    <property type="protein sequence ID" value="MDT2513553.1"/>
    <property type="molecule type" value="Genomic_DNA"/>
</dbReference>
<name>A0ABD5F5Q9_ENTAV</name>
<dbReference type="EMBL" id="JARPWY010000008">
    <property type="protein sequence ID" value="MDT2513541.1"/>
    <property type="molecule type" value="Genomic_DNA"/>
</dbReference>
<organism evidence="2 4">
    <name type="scientific">Enterococcus avium</name>
    <name type="common">Streptococcus avium</name>
    <dbReference type="NCBI Taxonomy" id="33945"/>
    <lineage>
        <taxon>Bacteria</taxon>
        <taxon>Bacillati</taxon>
        <taxon>Bacillota</taxon>
        <taxon>Bacilli</taxon>
        <taxon>Lactobacillales</taxon>
        <taxon>Enterococcaceae</taxon>
        <taxon>Enterococcus</taxon>
    </lineage>
</organism>
<evidence type="ECO:0000313" key="4">
    <source>
        <dbReference type="Proteomes" id="UP001264335"/>
    </source>
</evidence>
<sequence>MWLTDTGEMFKLVFIEVWLFVTVLLLFFSMLGGKKKNGFSWEKKRGANVGMVIVAIISLIALGIYIGVYLYDRNTLKF</sequence>
<feature type="transmembrane region" description="Helical" evidence="1">
    <location>
        <begin position="52"/>
        <end position="71"/>
    </location>
</feature>
<evidence type="ECO:0000313" key="3">
    <source>
        <dbReference type="EMBL" id="MDT2513553.1"/>
    </source>
</evidence>
<reference evidence="2 4" key="1">
    <citation type="submission" date="2023-03" db="EMBL/GenBank/DDBJ databases">
        <authorList>
            <person name="Shen W."/>
            <person name="Cai J."/>
        </authorList>
    </citation>
    <scope>NUCLEOTIDE SEQUENCE [LARGE SCALE GENOMIC DNA]</scope>
    <source>
        <strain evidence="2 4">Y2</strain>
    </source>
</reference>
<evidence type="ECO:0000256" key="1">
    <source>
        <dbReference type="SAM" id="Phobius"/>
    </source>
</evidence>
<keyword evidence="1" id="KW-0472">Membrane</keyword>
<dbReference type="AlphaFoldDB" id="A0ABD5F5Q9"/>
<protein>
    <submittedName>
        <fullName evidence="2">Uncharacterized protein</fullName>
    </submittedName>
</protein>
<keyword evidence="1" id="KW-1133">Transmembrane helix</keyword>
<evidence type="ECO:0000313" key="2">
    <source>
        <dbReference type="EMBL" id="MDT2513541.1"/>
    </source>
</evidence>
<gene>
    <name evidence="2" type="ORF">P7D79_04745</name>
    <name evidence="3" type="ORF">P7D79_04805</name>
</gene>
<proteinExistence type="predicted"/>
<dbReference type="Proteomes" id="UP001264335">
    <property type="component" value="Unassembled WGS sequence"/>
</dbReference>
<keyword evidence="1" id="KW-0812">Transmembrane</keyword>